<dbReference type="PANTHER" id="PTHR46696:SF1">
    <property type="entry name" value="CYTOCHROME P450 YJIB-RELATED"/>
    <property type="match status" value="1"/>
</dbReference>
<evidence type="ECO:0000313" key="4">
    <source>
        <dbReference type="Proteomes" id="UP001500957"/>
    </source>
</evidence>
<dbReference type="PRINTS" id="PR00359">
    <property type="entry name" value="BP450"/>
</dbReference>
<dbReference type="InterPro" id="IPR002397">
    <property type="entry name" value="Cyt_P450_B"/>
</dbReference>
<dbReference type="Pfam" id="PF00067">
    <property type="entry name" value="p450"/>
    <property type="match status" value="1"/>
</dbReference>
<reference evidence="3 4" key="1">
    <citation type="journal article" date="2019" name="Int. J. Syst. Evol. Microbiol.">
        <title>The Global Catalogue of Microorganisms (GCM) 10K type strain sequencing project: providing services to taxonomists for standard genome sequencing and annotation.</title>
        <authorList>
            <consortium name="The Broad Institute Genomics Platform"/>
            <consortium name="The Broad Institute Genome Sequencing Center for Infectious Disease"/>
            <person name="Wu L."/>
            <person name="Ma J."/>
        </authorList>
    </citation>
    <scope>NUCLEOTIDE SEQUENCE [LARGE SCALE GENOMIC DNA]</scope>
    <source>
        <strain evidence="3 4">JCM 10671</strain>
    </source>
</reference>
<protein>
    <submittedName>
        <fullName evidence="3">Cytochrome P450</fullName>
    </submittedName>
</protein>
<evidence type="ECO:0000256" key="2">
    <source>
        <dbReference type="RuleBase" id="RU000461"/>
    </source>
</evidence>
<gene>
    <name evidence="3" type="ORF">GCM10009547_07760</name>
</gene>
<name>A0ABN1GBU1_9ACTN</name>
<dbReference type="InterPro" id="IPR017972">
    <property type="entry name" value="Cyt_P450_CS"/>
</dbReference>
<keyword evidence="2" id="KW-0503">Monooxygenase</keyword>
<dbReference type="SUPFAM" id="SSF48264">
    <property type="entry name" value="Cytochrome P450"/>
    <property type="match status" value="1"/>
</dbReference>
<keyword evidence="2" id="KW-0560">Oxidoreductase</keyword>
<evidence type="ECO:0000256" key="1">
    <source>
        <dbReference type="ARBA" id="ARBA00010617"/>
    </source>
</evidence>
<organism evidence="3 4">
    <name type="scientific">Sporichthya brevicatena</name>
    <dbReference type="NCBI Taxonomy" id="171442"/>
    <lineage>
        <taxon>Bacteria</taxon>
        <taxon>Bacillati</taxon>
        <taxon>Actinomycetota</taxon>
        <taxon>Actinomycetes</taxon>
        <taxon>Sporichthyales</taxon>
        <taxon>Sporichthyaceae</taxon>
        <taxon>Sporichthya</taxon>
    </lineage>
</organism>
<dbReference type="Gene3D" id="1.10.630.10">
    <property type="entry name" value="Cytochrome P450"/>
    <property type="match status" value="1"/>
</dbReference>
<dbReference type="Proteomes" id="UP001500957">
    <property type="component" value="Unassembled WGS sequence"/>
</dbReference>
<sequence length="431" mass="49282">MYVPFHREHHEEQGCSVTIDDGRQIAPPGLDDLLSEEAVNDPVRYYGRLRDVSPVVWNARWSGWVVTGYDEVIGGYKNHEQLSSDRFTGPFAESLRTQASTYEQLLTFLSAFFVWKDQPYHTHIRTLVNKAFTPRAVEALRPRVRELVRQLADPLEGRDDVDFFAEFAFQLPVIVIAEFLGVPPEAREDVKVWSEDLGAVIFVNGDDDERHRRGEEAMRNLVDLLRPIVRARRTDPRDDLLSGMVQAEERGDFLSEDEVIANAVLMVFAGHETTMNLIANGIVAFDRFPEQWQRLHDNPDLARTTVEEVLRYDGPIKAMARFAKQPLVIGDQKIGTNDRVLLAMYAANHDPKQFGNPEEFDIARMPNRHAGFGYGIHMCLGAPLARLEASEAFTYLTERYSRIEVRTPELRYNPNMVSRSLKRLHVAPHAR</sequence>
<comment type="similarity">
    <text evidence="1 2">Belongs to the cytochrome P450 family.</text>
</comment>
<dbReference type="PROSITE" id="PS00086">
    <property type="entry name" value="CYTOCHROME_P450"/>
    <property type="match status" value="1"/>
</dbReference>
<comment type="caution">
    <text evidence="3">The sequence shown here is derived from an EMBL/GenBank/DDBJ whole genome shotgun (WGS) entry which is preliminary data.</text>
</comment>
<dbReference type="InterPro" id="IPR001128">
    <property type="entry name" value="Cyt_P450"/>
</dbReference>
<dbReference type="EMBL" id="BAAAHE010000007">
    <property type="protein sequence ID" value="GAA0608256.1"/>
    <property type="molecule type" value="Genomic_DNA"/>
</dbReference>
<keyword evidence="2" id="KW-0408">Iron</keyword>
<proteinExistence type="inferred from homology"/>
<accession>A0ABN1GBU1</accession>
<keyword evidence="2" id="KW-0479">Metal-binding</keyword>
<dbReference type="InterPro" id="IPR036396">
    <property type="entry name" value="Cyt_P450_sf"/>
</dbReference>
<keyword evidence="4" id="KW-1185">Reference proteome</keyword>
<evidence type="ECO:0000313" key="3">
    <source>
        <dbReference type="EMBL" id="GAA0608256.1"/>
    </source>
</evidence>
<dbReference type="CDD" id="cd20625">
    <property type="entry name" value="CYP164-like"/>
    <property type="match status" value="1"/>
</dbReference>
<keyword evidence="2" id="KW-0349">Heme</keyword>
<dbReference type="PANTHER" id="PTHR46696">
    <property type="entry name" value="P450, PUTATIVE (EUROFUNG)-RELATED"/>
    <property type="match status" value="1"/>
</dbReference>